<dbReference type="Proteomes" id="UP000708208">
    <property type="component" value="Unassembled WGS sequence"/>
</dbReference>
<keyword evidence="1 2" id="KW-0193">Cuticle</keyword>
<reference evidence="5" key="1">
    <citation type="submission" date="2021-06" db="EMBL/GenBank/DDBJ databases">
        <authorList>
            <person name="Hodson N. C."/>
            <person name="Mongue J. A."/>
            <person name="Jaron S. K."/>
        </authorList>
    </citation>
    <scope>NUCLEOTIDE SEQUENCE</scope>
</reference>
<dbReference type="InterPro" id="IPR031311">
    <property type="entry name" value="CHIT_BIND_RR_consensus"/>
</dbReference>
<dbReference type="PROSITE" id="PS00233">
    <property type="entry name" value="CHIT_BIND_RR_1"/>
    <property type="match status" value="1"/>
</dbReference>
<dbReference type="PANTHER" id="PTHR10380">
    <property type="entry name" value="CUTICLE PROTEIN"/>
    <property type="match status" value="1"/>
</dbReference>
<dbReference type="PROSITE" id="PS51155">
    <property type="entry name" value="CHIT_BIND_RR_2"/>
    <property type="match status" value="1"/>
</dbReference>
<sequence>MKFIIIVALIGLAAAAPQATQQRSKYADIYNIRSESDNKEDGTFRWSYENSDGSTAQQDGYIKNPNEPDPEQRIQVIQGSYSYTSPEGTPLSVSYVADENGFQASGDHLPTPPPIPEAIQKALAIIYANAASQTNAKPNNNNRFG</sequence>
<comment type="caution">
    <text evidence="5">The sequence shown here is derived from an EMBL/GenBank/DDBJ whole genome shotgun (WGS) entry which is preliminary data.</text>
</comment>
<dbReference type="PANTHER" id="PTHR10380:SF173">
    <property type="entry name" value="CUTICULAR PROTEIN 47EF, ISOFORM C-RELATED"/>
    <property type="match status" value="1"/>
</dbReference>
<feature type="chain" id="PRO_5035298325" evidence="4">
    <location>
        <begin position="16"/>
        <end position="145"/>
    </location>
</feature>
<dbReference type="GO" id="GO:0062129">
    <property type="term" value="C:chitin-based extracellular matrix"/>
    <property type="evidence" value="ECO:0007669"/>
    <property type="project" value="TreeGrafter"/>
</dbReference>
<dbReference type="InterPro" id="IPR000618">
    <property type="entry name" value="Insect_cuticle"/>
</dbReference>
<feature type="region of interest" description="Disordered" evidence="3">
    <location>
        <begin position="37"/>
        <end position="70"/>
    </location>
</feature>
<dbReference type="OrthoDB" id="6379191at2759"/>
<protein>
    <submittedName>
        <fullName evidence="5">Uncharacterized protein</fullName>
    </submittedName>
</protein>
<evidence type="ECO:0000256" key="3">
    <source>
        <dbReference type="SAM" id="MobiDB-lite"/>
    </source>
</evidence>
<feature type="signal peptide" evidence="4">
    <location>
        <begin position="1"/>
        <end position="15"/>
    </location>
</feature>
<evidence type="ECO:0000313" key="5">
    <source>
        <dbReference type="EMBL" id="CAG7786113.1"/>
    </source>
</evidence>
<gene>
    <name evidence="5" type="ORF">AFUS01_LOCUS24697</name>
</gene>
<dbReference type="Pfam" id="PF00379">
    <property type="entry name" value="Chitin_bind_4"/>
    <property type="match status" value="1"/>
</dbReference>
<dbReference type="AlphaFoldDB" id="A0A8J2KCB1"/>
<organism evidence="5 6">
    <name type="scientific">Allacma fusca</name>
    <dbReference type="NCBI Taxonomy" id="39272"/>
    <lineage>
        <taxon>Eukaryota</taxon>
        <taxon>Metazoa</taxon>
        <taxon>Ecdysozoa</taxon>
        <taxon>Arthropoda</taxon>
        <taxon>Hexapoda</taxon>
        <taxon>Collembola</taxon>
        <taxon>Symphypleona</taxon>
        <taxon>Sminthuridae</taxon>
        <taxon>Allacma</taxon>
    </lineage>
</organism>
<keyword evidence="4" id="KW-0732">Signal</keyword>
<evidence type="ECO:0000313" key="6">
    <source>
        <dbReference type="Proteomes" id="UP000708208"/>
    </source>
</evidence>
<evidence type="ECO:0000256" key="2">
    <source>
        <dbReference type="PROSITE-ProRule" id="PRU00497"/>
    </source>
</evidence>
<evidence type="ECO:0000256" key="4">
    <source>
        <dbReference type="SAM" id="SignalP"/>
    </source>
</evidence>
<dbReference type="GO" id="GO:0008010">
    <property type="term" value="F:structural constituent of chitin-based larval cuticle"/>
    <property type="evidence" value="ECO:0007669"/>
    <property type="project" value="TreeGrafter"/>
</dbReference>
<feature type="compositionally biased region" description="Polar residues" evidence="3">
    <location>
        <begin position="48"/>
        <end position="58"/>
    </location>
</feature>
<proteinExistence type="predicted"/>
<evidence type="ECO:0000256" key="1">
    <source>
        <dbReference type="ARBA" id="ARBA00022460"/>
    </source>
</evidence>
<accession>A0A8J2KCB1</accession>
<dbReference type="EMBL" id="CAJVCH010310737">
    <property type="protein sequence ID" value="CAG7786113.1"/>
    <property type="molecule type" value="Genomic_DNA"/>
</dbReference>
<name>A0A8J2KCB1_9HEXA</name>
<keyword evidence="6" id="KW-1185">Reference proteome</keyword>
<dbReference type="InterPro" id="IPR050468">
    <property type="entry name" value="Cuticle_Struct_Prot"/>
</dbReference>